<evidence type="ECO:0000313" key="4">
    <source>
        <dbReference type="Proteomes" id="UP000001876"/>
    </source>
</evidence>
<accession>C1N900</accession>
<feature type="region of interest" description="Disordered" evidence="1">
    <location>
        <begin position="68"/>
        <end position="132"/>
    </location>
</feature>
<keyword evidence="4" id="KW-1185">Reference proteome</keyword>
<keyword evidence="2" id="KW-0472">Membrane</keyword>
<feature type="transmembrane region" description="Helical" evidence="2">
    <location>
        <begin position="243"/>
        <end position="263"/>
    </location>
</feature>
<feature type="compositionally biased region" description="Acidic residues" evidence="1">
    <location>
        <begin position="100"/>
        <end position="111"/>
    </location>
</feature>
<feature type="transmembrane region" description="Helical" evidence="2">
    <location>
        <begin position="180"/>
        <end position="206"/>
    </location>
</feature>
<protein>
    <submittedName>
        <fullName evidence="3">Predicted protein</fullName>
    </submittedName>
</protein>
<feature type="compositionally biased region" description="Low complexity" evidence="1">
    <location>
        <begin position="26"/>
        <end position="54"/>
    </location>
</feature>
<feature type="transmembrane region" description="Helical" evidence="2">
    <location>
        <begin position="218"/>
        <end position="237"/>
    </location>
</feature>
<evidence type="ECO:0000313" key="3">
    <source>
        <dbReference type="EMBL" id="EEH51275.1"/>
    </source>
</evidence>
<reference evidence="3 4" key="1">
    <citation type="journal article" date="2009" name="Science">
        <title>Green evolution and dynamic adaptations revealed by genomes of the marine picoeukaryotes Micromonas.</title>
        <authorList>
            <person name="Worden A.Z."/>
            <person name="Lee J.H."/>
            <person name="Mock T."/>
            <person name="Rouze P."/>
            <person name="Simmons M.P."/>
            <person name="Aerts A.L."/>
            <person name="Allen A.E."/>
            <person name="Cuvelier M.L."/>
            <person name="Derelle E."/>
            <person name="Everett M.V."/>
            <person name="Foulon E."/>
            <person name="Grimwood J."/>
            <person name="Gundlach H."/>
            <person name="Henrissat B."/>
            <person name="Napoli C."/>
            <person name="McDonald S.M."/>
            <person name="Parker M.S."/>
            <person name="Rombauts S."/>
            <person name="Salamov A."/>
            <person name="Von Dassow P."/>
            <person name="Badger J.H."/>
            <person name="Coutinho P.M."/>
            <person name="Demir E."/>
            <person name="Dubchak I."/>
            <person name="Gentemann C."/>
            <person name="Eikrem W."/>
            <person name="Gready J.E."/>
            <person name="John U."/>
            <person name="Lanier W."/>
            <person name="Lindquist E.A."/>
            <person name="Lucas S."/>
            <person name="Mayer K.F."/>
            <person name="Moreau H."/>
            <person name="Not F."/>
            <person name="Otillar R."/>
            <person name="Panaud O."/>
            <person name="Pangilinan J."/>
            <person name="Paulsen I."/>
            <person name="Piegu B."/>
            <person name="Poliakov A."/>
            <person name="Robbens S."/>
            <person name="Schmutz J."/>
            <person name="Toulza E."/>
            <person name="Wyss T."/>
            <person name="Zelensky A."/>
            <person name="Zhou K."/>
            <person name="Armbrust E.V."/>
            <person name="Bhattacharya D."/>
            <person name="Goodenough U.W."/>
            <person name="Van de Peer Y."/>
            <person name="Grigoriev I.V."/>
        </authorList>
    </citation>
    <scope>NUCLEOTIDE SEQUENCE [LARGE SCALE GENOMIC DNA]</scope>
    <source>
        <strain evidence="3 4">CCMP1545</strain>
    </source>
</reference>
<dbReference type="AlphaFoldDB" id="C1N900"/>
<dbReference type="Proteomes" id="UP000001876">
    <property type="component" value="Unassembled WGS sequence"/>
</dbReference>
<evidence type="ECO:0000256" key="1">
    <source>
        <dbReference type="SAM" id="MobiDB-lite"/>
    </source>
</evidence>
<dbReference type="EMBL" id="GG663751">
    <property type="protein sequence ID" value="EEH51275.1"/>
    <property type="molecule type" value="Genomic_DNA"/>
</dbReference>
<keyword evidence="2" id="KW-1133">Transmembrane helix</keyword>
<organism evidence="4">
    <name type="scientific">Micromonas pusilla (strain CCMP1545)</name>
    <name type="common">Picoplanktonic green alga</name>
    <dbReference type="NCBI Taxonomy" id="564608"/>
    <lineage>
        <taxon>Eukaryota</taxon>
        <taxon>Viridiplantae</taxon>
        <taxon>Chlorophyta</taxon>
        <taxon>Mamiellophyceae</taxon>
        <taxon>Mamiellales</taxon>
        <taxon>Mamiellaceae</taxon>
        <taxon>Micromonas</taxon>
    </lineage>
</organism>
<gene>
    <name evidence="3" type="ORF">MICPUCDRAFT_54307</name>
</gene>
<feature type="compositionally biased region" description="Low complexity" evidence="1">
    <location>
        <begin position="1"/>
        <end position="15"/>
    </location>
</feature>
<proteinExistence type="predicted"/>
<dbReference type="RefSeq" id="XP_003064370.1">
    <property type="nucleotide sequence ID" value="XM_003064324.1"/>
</dbReference>
<sequence length="269" mass="27846">MLLAASLASRAAPIRPRARLPRARVVRAASLGRNDASPGAPRPPSSSSSAAARRVAASRRAAWKGFFSLSIDEDDDDGGGGGGASTTTTTKEKEATTADAEAEEEEDDLEEAPQSSSSSLASPPPSPDDSMSDDEAIAVLEDVMRARMSPAAARVIARGFEDIGVDTPAKLRKLILSRSFGIIALECIALLVNGVAAFGALQCFLLADAGAFFPASNVVATIAAEASFALVFSVFAVESFARFLVLGSFVASAAFFGCVLRALTITHHV</sequence>
<dbReference type="GeneID" id="9689970"/>
<name>C1N900_MICPC</name>
<feature type="region of interest" description="Disordered" evidence="1">
    <location>
        <begin position="1"/>
        <end position="54"/>
    </location>
</feature>
<dbReference type="KEGG" id="mpp:MICPUCDRAFT_54307"/>
<evidence type="ECO:0000256" key="2">
    <source>
        <dbReference type="SAM" id="Phobius"/>
    </source>
</evidence>
<feature type="compositionally biased region" description="Basic residues" evidence="1">
    <location>
        <begin position="16"/>
        <end position="25"/>
    </location>
</feature>
<keyword evidence="2" id="KW-0812">Transmembrane</keyword>